<evidence type="ECO:0000313" key="1">
    <source>
        <dbReference type="EMBL" id="SES78808.1"/>
    </source>
</evidence>
<sequence>MKKIYVIRHCKAEGQLPNAQLTEEGREQAKKLAEFFSGQDIDRIISSPFQRAIQSIEPLSKALHIEIELDQQLTEKVLSNKDMSDWLLKLRDTFTDMTLRFDGGESSQEAMNRIAGVVNRLFDDDKSNAVIVTHGNLLALLLKYYNDEFGFEDWKKLSNPDVFQLTKQANSVTYERLWIE</sequence>
<dbReference type="SUPFAM" id="SSF53254">
    <property type="entry name" value="Phosphoglycerate mutase-like"/>
    <property type="match status" value="1"/>
</dbReference>
<organism evidence="1 2">
    <name type="scientific">Oceanobacillus limi</name>
    <dbReference type="NCBI Taxonomy" id="930131"/>
    <lineage>
        <taxon>Bacteria</taxon>
        <taxon>Bacillati</taxon>
        <taxon>Bacillota</taxon>
        <taxon>Bacilli</taxon>
        <taxon>Bacillales</taxon>
        <taxon>Bacillaceae</taxon>
        <taxon>Oceanobacillus</taxon>
    </lineage>
</organism>
<name>A0A1H9ZBV3_9BACI</name>
<dbReference type="SMART" id="SM00855">
    <property type="entry name" value="PGAM"/>
    <property type="match status" value="1"/>
</dbReference>
<dbReference type="InterPro" id="IPR050275">
    <property type="entry name" value="PGM_Phosphatase"/>
</dbReference>
<dbReference type="InterPro" id="IPR013078">
    <property type="entry name" value="His_Pase_superF_clade-1"/>
</dbReference>
<proteinExistence type="predicted"/>
<dbReference type="Pfam" id="PF00300">
    <property type="entry name" value="His_Phos_1"/>
    <property type="match status" value="1"/>
</dbReference>
<dbReference type="Proteomes" id="UP000198618">
    <property type="component" value="Unassembled WGS sequence"/>
</dbReference>
<accession>A0A1H9ZBV3</accession>
<dbReference type="EMBL" id="FOHE01000002">
    <property type="protein sequence ID" value="SES78808.1"/>
    <property type="molecule type" value="Genomic_DNA"/>
</dbReference>
<dbReference type="InterPro" id="IPR029033">
    <property type="entry name" value="His_PPase_superfam"/>
</dbReference>
<reference evidence="1 2" key="1">
    <citation type="submission" date="2016-10" db="EMBL/GenBank/DDBJ databases">
        <authorList>
            <person name="de Groot N.N."/>
        </authorList>
    </citation>
    <scope>NUCLEOTIDE SEQUENCE [LARGE SCALE GENOMIC DNA]</scope>
    <source>
        <strain evidence="1 2">IBRC-M 10780</strain>
    </source>
</reference>
<keyword evidence="2" id="KW-1185">Reference proteome</keyword>
<dbReference type="OrthoDB" id="512570at2"/>
<dbReference type="AlphaFoldDB" id="A0A1H9ZBV3"/>
<dbReference type="PANTHER" id="PTHR48100:SF1">
    <property type="entry name" value="HISTIDINE PHOSPHATASE FAMILY PROTEIN-RELATED"/>
    <property type="match status" value="1"/>
</dbReference>
<dbReference type="STRING" id="930131.SAMN05216389_102178"/>
<dbReference type="PANTHER" id="PTHR48100">
    <property type="entry name" value="BROAD-SPECIFICITY PHOSPHATASE YOR283W-RELATED"/>
    <property type="match status" value="1"/>
</dbReference>
<dbReference type="GO" id="GO:0005737">
    <property type="term" value="C:cytoplasm"/>
    <property type="evidence" value="ECO:0007669"/>
    <property type="project" value="TreeGrafter"/>
</dbReference>
<evidence type="ECO:0000313" key="2">
    <source>
        <dbReference type="Proteomes" id="UP000198618"/>
    </source>
</evidence>
<dbReference type="GO" id="GO:0016791">
    <property type="term" value="F:phosphatase activity"/>
    <property type="evidence" value="ECO:0007669"/>
    <property type="project" value="TreeGrafter"/>
</dbReference>
<protein>
    <submittedName>
        <fullName evidence="1">2,3-bisphosphoglycerate-dependent phosphoglycerate mutase</fullName>
    </submittedName>
</protein>
<dbReference type="Gene3D" id="3.40.50.1240">
    <property type="entry name" value="Phosphoglycerate mutase-like"/>
    <property type="match status" value="1"/>
</dbReference>
<dbReference type="PIRSF" id="PIRSF000709">
    <property type="entry name" value="6PFK_2-Ptase"/>
    <property type="match status" value="1"/>
</dbReference>
<gene>
    <name evidence="1" type="ORF">SAMN05216389_102178</name>
</gene>
<dbReference type="CDD" id="cd07067">
    <property type="entry name" value="HP_PGM_like"/>
    <property type="match status" value="1"/>
</dbReference>